<keyword evidence="1" id="KW-0812">Transmembrane</keyword>
<evidence type="ECO:0000313" key="3">
    <source>
        <dbReference type="Proteomes" id="UP001416858"/>
    </source>
</evidence>
<dbReference type="Proteomes" id="UP001416858">
    <property type="component" value="Unassembled WGS sequence"/>
</dbReference>
<evidence type="ECO:0000256" key="1">
    <source>
        <dbReference type="SAM" id="Phobius"/>
    </source>
</evidence>
<comment type="caution">
    <text evidence="2">The sequence shown here is derived from an EMBL/GenBank/DDBJ whole genome shotgun (WGS) entry which is preliminary data.</text>
</comment>
<proteinExistence type="predicted"/>
<accession>A0ABP9VQH1</accession>
<dbReference type="RefSeq" id="WP_345683927.1">
    <property type="nucleotide sequence ID" value="NZ_BAABRO010000004.1"/>
</dbReference>
<name>A0ABP9VQH1_9BACT</name>
<keyword evidence="3" id="KW-1185">Reference proteome</keyword>
<sequence>MNNLNSRATRAIVASVSLLAIIAIGIPWVDEYFRLRSEARELRAMDGQFRLVQNNQQRLRELEHRISTDLVSHLNRSIDPEKSQEVRSTLIAIIRDAGGRLRSLEISKGRVRPWAIENDDPREESPPQYSDESDYILHTHEIELRIDGSLEKVTQILQGIAKQGWYMTTNSMVMMPTEGDLPVVASEMRLIVFGLSPKPIEDEDEDEFARHPRGIRHFY</sequence>
<dbReference type="EMBL" id="BAABRO010000004">
    <property type="protein sequence ID" value="GAA5507041.1"/>
    <property type="molecule type" value="Genomic_DNA"/>
</dbReference>
<gene>
    <name evidence="2" type="ORF">Rcae01_02495</name>
</gene>
<feature type="transmembrane region" description="Helical" evidence="1">
    <location>
        <begin position="12"/>
        <end position="33"/>
    </location>
</feature>
<keyword evidence="1" id="KW-0472">Membrane</keyword>
<evidence type="ECO:0000313" key="2">
    <source>
        <dbReference type="EMBL" id="GAA5507041.1"/>
    </source>
</evidence>
<evidence type="ECO:0008006" key="4">
    <source>
        <dbReference type="Google" id="ProtNLM"/>
    </source>
</evidence>
<protein>
    <recommendedName>
        <fullName evidence="4">Pilus assembly protein, PilO</fullName>
    </recommendedName>
</protein>
<organism evidence="2 3">
    <name type="scientific">Novipirellula caenicola</name>
    <dbReference type="NCBI Taxonomy" id="1536901"/>
    <lineage>
        <taxon>Bacteria</taxon>
        <taxon>Pseudomonadati</taxon>
        <taxon>Planctomycetota</taxon>
        <taxon>Planctomycetia</taxon>
        <taxon>Pirellulales</taxon>
        <taxon>Pirellulaceae</taxon>
        <taxon>Novipirellula</taxon>
    </lineage>
</organism>
<reference evidence="2 3" key="1">
    <citation type="submission" date="2024-02" db="EMBL/GenBank/DDBJ databases">
        <title>Rhodopirellula caenicola NBRC 110016.</title>
        <authorList>
            <person name="Ichikawa N."/>
            <person name="Katano-Makiyama Y."/>
            <person name="Hidaka K."/>
        </authorList>
    </citation>
    <scope>NUCLEOTIDE SEQUENCE [LARGE SCALE GENOMIC DNA]</scope>
    <source>
        <strain evidence="2 3">NBRC 110016</strain>
    </source>
</reference>
<keyword evidence="1" id="KW-1133">Transmembrane helix</keyword>